<dbReference type="SMART" id="SM00909">
    <property type="entry name" value="Germane"/>
    <property type="match status" value="1"/>
</dbReference>
<protein>
    <recommendedName>
        <fullName evidence="1">GerMN domain-containing protein</fullName>
    </recommendedName>
</protein>
<accession>A0A2H0V834</accession>
<evidence type="ECO:0000313" key="2">
    <source>
        <dbReference type="EMBL" id="PIR94510.1"/>
    </source>
</evidence>
<dbReference type="InterPro" id="IPR018911">
    <property type="entry name" value="Gmad2_Ig-like_dom"/>
</dbReference>
<reference evidence="3" key="1">
    <citation type="submission" date="2017-09" db="EMBL/GenBank/DDBJ databases">
        <title>Depth-based differentiation of microbial function through sediment-hosted aquifers and enrichment of novel symbionts in the deep terrestrial subsurface.</title>
        <authorList>
            <person name="Probst A.J."/>
            <person name="Ladd B."/>
            <person name="Jarett J.K."/>
            <person name="Geller-Mcgrath D.E."/>
            <person name="Sieber C.M.K."/>
            <person name="Emerson J.B."/>
            <person name="Anantharaman K."/>
            <person name="Thomas B.C."/>
            <person name="Malmstrom R."/>
            <person name="Stieglmeier M."/>
            <person name="Klingl A."/>
            <person name="Woyke T."/>
            <person name="Ryan C.M."/>
            <person name="Banfield J.F."/>
        </authorList>
    </citation>
    <scope>NUCLEOTIDE SEQUENCE [LARGE SCALE GENOMIC DNA]</scope>
</reference>
<comment type="caution">
    <text evidence="2">The sequence shown here is derived from an EMBL/GenBank/DDBJ whole genome shotgun (WGS) entry which is preliminary data.</text>
</comment>
<dbReference type="Pfam" id="PF10646">
    <property type="entry name" value="Germane"/>
    <property type="match status" value="1"/>
</dbReference>
<name>A0A2H0V834_9BACT</name>
<organism evidence="2 3">
    <name type="scientific">Candidatus Falkowbacteria bacterium CG10_big_fil_rev_8_21_14_0_10_39_11</name>
    <dbReference type="NCBI Taxonomy" id="1974565"/>
    <lineage>
        <taxon>Bacteria</taxon>
        <taxon>Candidatus Falkowiibacteriota</taxon>
    </lineage>
</organism>
<dbReference type="Pfam" id="PF10648">
    <property type="entry name" value="Gmad2"/>
    <property type="match status" value="1"/>
</dbReference>
<dbReference type="Proteomes" id="UP000229901">
    <property type="component" value="Unassembled WGS sequence"/>
</dbReference>
<evidence type="ECO:0000313" key="3">
    <source>
        <dbReference type="Proteomes" id="UP000229901"/>
    </source>
</evidence>
<sequence>MNKNYLLLIVIVCLAALIGVLSFILFANQANSPDVDSVVDGTQVEVVTPSSPTSIPATDPTSTPDEPVVTVPSDLIIIDTPKFQDTVSNPIQFSGQARGSFYFEGDFPVRLQTPGGDVIATGVASAQGDWMTDDFVPFSGEIVFNHSDIVDSRMNLVFERNNPSGQALTTNDRKAIAIYIDTVPEQVTFKIYFHNDNLDSNPTSCADVYPVTRAIPYTQAVARAALNALLGGPDGLEARSGYTTEVPTATINSLSISNGTLFVDFKGNLTDWNGGSCRTEAMKAQITATASQFSTVNNVKISVNGESTFIFQP</sequence>
<gene>
    <name evidence="2" type="ORF">COT97_01020</name>
</gene>
<dbReference type="InterPro" id="IPR019606">
    <property type="entry name" value="GerMN"/>
</dbReference>
<dbReference type="EMBL" id="PFAP01000004">
    <property type="protein sequence ID" value="PIR94510.1"/>
    <property type="molecule type" value="Genomic_DNA"/>
</dbReference>
<proteinExistence type="predicted"/>
<feature type="domain" description="GerMN" evidence="1">
    <location>
        <begin position="222"/>
        <end position="312"/>
    </location>
</feature>
<evidence type="ECO:0000259" key="1">
    <source>
        <dbReference type="SMART" id="SM00909"/>
    </source>
</evidence>
<dbReference type="AlphaFoldDB" id="A0A2H0V834"/>